<dbReference type="EMBL" id="BBJS01000046">
    <property type="protein sequence ID" value="GAN14893.1"/>
    <property type="molecule type" value="Genomic_DNA"/>
</dbReference>
<dbReference type="Pfam" id="PF04966">
    <property type="entry name" value="OprB"/>
    <property type="match status" value="1"/>
</dbReference>
<dbReference type="InterPro" id="IPR038673">
    <property type="entry name" value="OprB_sf"/>
</dbReference>
<evidence type="ECO:0000313" key="3">
    <source>
        <dbReference type="EMBL" id="GAN14893.1"/>
    </source>
</evidence>
<evidence type="ECO:0000256" key="1">
    <source>
        <dbReference type="ARBA" id="ARBA00008769"/>
    </source>
</evidence>
<reference evidence="3 4" key="1">
    <citation type="submission" date="2014-08" db="EMBL/GenBank/DDBJ databases">
        <title>Whole genome shotgun sequence of Sphingomonas paucimobilis NBRC 13935.</title>
        <authorList>
            <person name="Hosoyama A."/>
            <person name="Hashimoto M."/>
            <person name="Hosoyama Y."/>
            <person name="Noguchi M."/>
            <person name="Uohara A."/>
            <person name="Ohji S."/>
            <person name="Katano-Makiyama Y."/>
            <person name="Ichikawa N."/>
            <person name="Kimura A."/>
            <person name="Yamazoe A."/>
            <person name="Fujita N."/>
        </authorList>
    </citation>
    <scope>NUCLEOTIDE SEQUENCE [LARGE SCALE GENOMIC DNA]</scope>
    <source>
        <strain evidence="3 4">NBRC 13935</strain>
    </source>
</reference>
<dbReference type="AlphaFoldDB" id="A0A0C9NJT2"/>
<name>A0A0C9NJT2_SPHPI</name>
<dbReference type="InterPro" id="IPR052932">
    <property type="entry name" value="OprB_Porin"/>
</dbReference>
<dbReference type="InterPro" id="IPR007049">
    <property type="entry name" value="Carb-sel_porin_OprB"/>
</dbReference>
<dbReference type="GeneID" id="78528291"/>
<organism evidence="3 4">
    <name type="scientific">Sphingomonas paucimobilis NBRC 13935</name>
    <dbReference type="NCBI Taxonomy" id="1219050"/>
    <lineage>
        <taxon>Bacteria</taxon>
        <taxon>Pseudomonadati</taxon>
        <taxon>Pseudomonadota</taxon>
        <taxon>Alphaproteobacteria</taxon>
        <taxon>Sphingomonadales</taxon>
        <taxon>Sphingomonadaceae</taxon>
        <taxon>Sphingomonas</taxon>
    </lineage>
</organism>
<evidence type="ECO:0000256" key="2">
    <source>
        <dbReference type="RuleBase" id="RU363072"/>
    </source>
</evidence>
<proteinExistence type="inferred from homology"/>
<evidence type="ECO:0000313" key="4">
    <source>
        <dbReference type="Proteomes" id="UP000032025"/>
    </source>
</evidence>
<feature type="chain" id="PRO_5007227806" evidence="2">
    <location>
        <begin position="25"/>
        <end position="469"/>
    </location>
</feature>
<sequence>MAGVKSLAAIAALGMGMAASTAWAEDVPTTPSGPAAPQVSQQATKTVPLVLGQKKKSVDTFQPLADEGVTLALNYTGEAAANATGGFARKSAYTGQIYVGADFDFEKIAGIDGGSLHVAITNRHGQSLSQIAIGNNTSVQEVWGTQNTHLAILTWEQKLLGGALDIEAGKSQANIHFLNSPYYCHFQTNSACGNPTFVFKNSNFTYFPASSWMAKAKLTIADHWFAHAGIYEVNPNRKRPDDNGFSLSFKGGTGFIVPYELGYASDFETDRLPRHYILGGWIDRGDYADPLRDDRGGIAILSGRPAATLKGRSGIYARFDQMLTRPDMTSHRGLAVFGVAMTNLSGRVEERHFLELGLVQTGTFAGRDRDTIGFVINQQSFSDLAMARMRAARVSAGGDANIRRDQYMMELAYGAQIGPAVRISPNVQYILHPDQTGLPFRRTDIPNALVFGFKFTIDAPTLIAAARHN</sequence>
<feature type="signal peptide" evidence="2">
    <location>
        <begin position="1"/>
        <end position="24"/>
    </location>
</feature>
<protein>
    <submittedName>
        <fullName evidence="3">DNA, contig: SP646</fullName>
    </submittedName>
</protein>
<dbReference type="Proteomes" id="UP000032025">
    <property type="component" value="Unassembled WGS sequence"/>
</dbReference>
<keyword evidence="2" id="KW-0732">Signal</keyword>
<dbReference type="GO" id="GO:0008643">
    <property type="term" value="P:carbohydrate transport"/>
    <property type="evidence" value="ECO:0007669"/>
    <property type="project" value="InterPro"/>
</dbReference>
<comment type="similarity">
    <text evidence="1 2">Belongs to the OprB family.</text>
</comment>
<keyword evidence="4" id="KW-1185">Reference proteome</keyword>
<dbReference type="RefSeq" id="WP_037568659.1">
    <property type="nucleotide sequence ID" value="NZ_BBJS01000046.1"/>
</dbReference>
<accession>A0A0C9NJT2</accession>
<dbReference type="Gene3D" id="2.40.160.180">
    <property type="entry name" value="Carbohydrate-selective porin OprB"/>
    <property type="match status" value="1"/>
</dbReference>
<gene>
    <name evidence="3" type="ORF">SP6_46_00730</name>
</gene>
<dbReference type="PANTHER" id="PTHR37944">
    <property type="entry name" value="PORIN B"/>
    <property type="match status" value="1"/>
</dbReference>
<dbReference type="PANTHER" id="PTHR37944:SF1">
    <property type="entry name" value="PORIN B"/>
    <property type="match status" value="1"/>
</dbReference>
<dbReference type="GO" id="GO:0016020">
    <property type="term" value="C:membrane"/>
    <property type="evidence" value="ECO:0007669"/>
    <property type="project" value="InterPro"/>
</dbReference>
<dbReference type="GO" id="GO:0015288">
    <property type="term" value="F:porin activity"/>
    <property type="evidence" value="ECO:0007669"/>
    <property type="project" value="InterPro"/>
</dbReference>
<comment type="caution">
    <text evidence="3">The sequence shown here is derived from an EMBL/GenBank/DDBJ whole genome shotgun (WGS) entry which is preliminary data.</text>
</comment>